<dbReference type="Pfam" id="PF01895">
    <property type="entry name" value="PhoU"/>
    <property type="match status" value="2"/>
</dbReference>
<name>A0ABU3Z6V1_9FIRM</name>
<organism evidence="3 4">
    <name type="scientific">Veillonella absiana</name>
    <dbReference type="NCBI Taxonomy" id="3079305"/>
    <lineage>
        <taxon>Bacteria</taxon>
        <taxon>Bacillati</taxon>
        <taxon>Bacillota</taxon>
        <taxon>Negativicutes</taxon>
        <taxon>Veillonellales</taxon>
        <taxon>Veillonellaceae</taxon>
        <taxon>Veillonella</taxon>
    </lineage>
</organism>
<dbReference type="Proteomes" id="UP001272515">
    <property type="component" value="Unassembled WGS sequence"/>
</dbReference>
<feature type="domain" description="PhoU" evidence="2">
    <location>
        <begin position="119"/>
        <end position="200"/>
    </location>
</feature>
<accession>A0ABU3Z6V1</accession>
<dbReference type="EMBL" id="JAWJZB010000002">
    <property type="protein sequence ID" value="MDV5087630.1"/>
    <property type="molecule type" value="Genomic_DNA"/>
</dbReference>
<evidence type="ECO:0000313" key="4">
    <source>
        <dbReference type="Proteomes" id="UP001272515"/>
    </source>
</evidence>
<evidence type="ECO:0000313" key="3">
    <source>
        <dbReference type="EMBL" id="MDV5087630.1"/>
    </source>
</evidence>
<dbReference type="Gene3D" id="1.20.58.220">
    <property type="entry name" value="Phosphate transport system protein phou homolog 2, domain 2"/>
    <property type="match status" value="1"/>
</dbReference>
<keyword evidence="4" id="KW-1185">Reference proteome</keyword>
<feature type="domain" description="PhoU" evidence="2">
    <location>
        <begin position="24"/>
        <end position="99"/>
    </location>
</feature>
<proteinExistence type="predicted"/>
<protein>
    <submittedName>
        <fullName evidence="3">PhoU domain-containing protein</fullName>
    </submittedName>
</protein>
<dbReference type="InterPro" id="IPR026022">
    <property type="entry name" value="PhoU_dom"/>
</dbReference>
<dbReference type="PANTHER" id="PTHR42930">
    <property type="entry name" value="PHOSPHATE-SPECIFIC TRANSPORT SYSTEM ACCESSORY PROTEIN PHOU"/>
    <property type="match status" value="1"/>
</dbReference>
<gene>
    <name evidence="3" type="ORF">RVY80_02030</name>
</gene>
<evidence type="ECO:0000256" key="1">
    <source>
        <dbReference type="SAM" id="Coils"/>
    </source>
</evidence>
<evidence type="ECO:0000259" key="2">
    <source>
        <dbReference type="Pfam" id="PF01895"/>
    </source>
</evidence>
<dbReference type="SUPFAM" id="SSF109755">
    <property type="entry name" value="PhoU-like"/>
    <property type="match status" value="1"/>
</dbReference>
<dbReference type="RefSeq" id="WP_295190949.1">
    <property type="nucleotide sequence ID" value="NZ_JAWJZA010000005.1"/>
</dbReference>
<dbReference type="PANTHER" id="PTHR42930:SF3">
    <property type="entry name" value="PHOSPHATE-SPECIFIC TRANSPORT SYSTEM ACCESSORY PROTEIN PHOU"/>
    <property type="match status" value="1"/>
</dbReference>
<keyword evidence="1" id="KW-0175">Coiled coil</keyword>
<comment type="caution">
    <text evidence="3">The sequence shown here is derived from an EMBL/GenBank/DDBJ whole genome shotgun (WGS) entry which is preliminary data.</text>
</comment>
<dbReference type="InterPro" id="IPR038078">
    <property type="entry name" value="PhoU-like_sf"/>
</dbReference>
<sequence length="210" mass="24306">MREKFLEQLEKVNVNVQELLARDTEAVEKLVEDIKTGRVELLKNVETFEDESHQLNRTAEHAVMMLLLRQQPVADDLHALTSSLAIFRNLVRIAIQATECHKLWIQLPKEDRKYPLLEKQGGLVVEMAKTLQIGVETRSVDVLRKITEQDDLVDEVFLEVKEKIVTDIQEKTINASVAVDLLLMGKYFEKMGDHLSSIARHQLRLIERKW</sequence>
<dbReference type="InterPro" id="IPR028366">
    <property type="entry name" value="PhoU"/>
</dbReference>
<reference evidence="3 4" key="1">
    <citation type="submission" date="2023-10" db="EMBL/GenBank/DDBJ databases">
        <title>Veillonella sp. nov., isolated from a pig farm feces dump.</title>
        <authorList>
            <person name="Chang Y.-H."/>
        </authorList>
    </citation>
    <scope>NUCLEOTIDE SEQUENCE [LARGE SCALE GENOMIC DNA]</scope>
    <source>
        <strain evidence="3 4">YH-vei2233</strain>
    </source>
</reference>
<feature type="coiled-coil region" evidence="1">
    <location>
        <begin position="2"/>
        <end position="58"/>
    </location>
</feature>